<evidence type="ECO:0000313" key="2">
    <source>
        <dbReference type="EMBL" id="KJA16078.1"/>
    </source>
</evidence>
<organism evidence="2 3">
    <name type="scientific">Hypholoma sublateritium (strain FD-334 SS-4)</name>
    <dbReference type="NCBI Taxonomy" id="945553"/>
    <lineage>
        <taxon>Eukaryota</taxon>
        <taxon>Fungi</taxon>
        <taxon>Dikarya</taxon>
        <taxon>Basidiomycota</taxon>
        <taxon>Agaricomycotina</taxon>
        <taxon>Agaricomycetes</taxon>
        <taxon>Agaricomycetidae</taxon>
        <taxon>Agaricales</taxon>
        <taxon>Agaricineae</taxon>
        <taxon>Strophariaceae</taxon>
        <taxon>Hypholoma</taxon>
    </lineage>
</organism>
<feature type="region of interest" description="Disordered" evidence="1">
    <location>
        <begin position="193"/>
        <end position="213"/>
    </location>
</feature>
<dbReference type="Proteomes" id="UP000054270">
    <property type="component" value="Unassembled WGS sequence"/>
</dbReference>
<dbReference type="AlphaFoldDB" id="A0A0D2LYW6"/>
<feature type="compositionally biased region" description="Polar residues" evidence="1">
    <location>
        <begin position="23"/>
        <end position="33"/>
    </location>
</feature>
<reference evidence="3" key="1">
    <citation type="submission" date="2014-04" db="EMBL/GenBank/DDBJ databases">
        <title>Evolutionary Origins and Diversification of the Mycorrhizal Mutualists.</title>
        <authorList>
            <consortium name="DOE Joint Genome Institute"/>
            <consortium name="Mycorrhizal Genomics Consortium"/>
            <person name="Kohler A."/>
            <person name="Kuo A."/>
            <person name="Nagy L.G."/>
            <person name="Floudas D."/>
            <person name="Copeland A."/>
            <person name="Barry K.W."/>
            <person name="Cichocki N."/>
            <person name="Veneault-Fourrey C."/>
            <person name="LaButti K."/>
            <person name="Lindquist E.A."/>
            <person name="Lipzen A."/>
            <person name="Lundell T."/>
            <person name="Morin E."/>
            <person name="Murat C."/>
            <person name="Riley R."/>
            <person name="Ohm R."/>
            <person name="Sun H."/>
            <person name="Tunlid A."/>
            <person name="Henrissat B."/>
            <person name="Grigoriev I.V."/>
            <person name="Hibbett D.S."/>
            <person name="Martin F."/>
        </authorList>
    </citation>
    <scope>NUCLEOTIDE SEQUENCE [LARGE SCALE GENOMIC DNA]</scope>
    <source>
        <strain evidence="3">FD-334 SS-4</strain>
    </source>
</reference>
<sequence>MLKLTKNVLTQTRKPLFLAFPRTSGTAQQSTNSRGERTEEADSLDGGASSQGKTASITDFHEYIRSAVEHTAKFKPEVARKSRPRPTSSRSHTRVPTPSDYPTTPPPRKALDAKFCAQIVHQIAKNPDDIIPVIDEIEKLKSLDHRARAYEVASDELLRQKRPRTHKLLLDRMATEGISMSKPMHAKVVVPSLKEQQRKAMDPSRKDTDPPRIPMLIHDIISDSRYTELQFAELLRMMQIYNVDRGLVTKYVNHFRQLRESQGPYEPLPALIPAIVEGLARDKEVDRALTTLENLIPEKSGDIWALKRVENAYIRILHVLCETHEWDLDIVERVKRGVVRHGVNPQNTNRLLLSWAARREIYASVASIHGVQVQHRPGA</sequence>
<feature type="region of interest" description="Disordered" evidence="1">
    <location>
        <begin position="74"/>
        <end position="109"/>
    </location>
</feature>
<keyword evidence="3" id="KW-1185">Reference proteome</keyword>
<accession>A0A0D2LYW6</accession>
<feature type="compositionally biased region" description="Basic and acidic residues" evidence="1">
    <location>
        <begin position="195"/>
        <end position="210"/>
    </location>
</feature>
<evidence type="ECO:0000256" key="1">
    <source>
        <dbReference type="SAM" id="MobiDB-lite"/>
    </source>
</evidence>
<dbReference type="EMBL" id="KN817628">
    <property type="protein sequence ID" value="KJA16078.1"/>
    <property type="molecule type" value="Genomic_DNA"/>
</dbReference>
<evidence type="ECO:0000313" key="3">
    <source>
        <dbReference type="Proteomes" id="UP000054270"/>
    </source>
</evidence>
<gene>
    <name evidence="2" type="ORF">HYPSUDRAFT_207318</name>
</gene>
<feature type="region of interest" description="Disordered" evidence="1">
    <location>
        <begin position="19"/>
        <end position="55"/>
    </location>
</feature>
<name>A0A0D2LYW6_HYPSF</name>
<protein>
    <submittedName>
        <fullName evidence="2">Uncharacterized protein</fullName>
    </submittedName>
</protein>
<feature type="compositionally biased region" description="Low complexity" evidence="1">
    <location>
        <begin position="85"/>
        <end position="102"/>
    </location>
</feature>
<proteinExistence type="predicted"/>